<organism evidence="10 11">
    <name type="scientific">Blastococcus haudaquaticus</name>
    <dbReference type="NCBI Taxonomy" id="1938745"/>
    <lineage>
        <taxon>Bacteria</taxon>
        <taxon>Bacillati</taxon>
        <taxon>Actinomycetota</taxon>
        <taxon>Actinomycetes</taxon>
        <taxon>Geodermatophilales</taxon>
        <taxon>Geodermatophilaceae</taxon>
        <taxon>Blastococcus</taxon>
    </lineage>
</organism>
<dbReference type="Pfam" id="PF12161">
    <property type="entry name" value="HsdM_N"/>
    <property type="match status" value="1"/>
</dbReference>
<dbReference type="PANTHER" id="PTHR42933:SF4">
    <property type="entry name" value="TYPE I RESTRICTION ENZYME ECOKI METHYLASE SUBUNIT"/>
    <property type="match status" value="1"/>
</dbReference>
<dbReference type="GO" id="GO:0008170">
    <property type="term" value="F:N-methyltransferase activity"/>
    <property type="evidence" value="ECO:0007669"/>
    <property type="project" value="InterPro"/>
</dbReference>
<feature type="domain" description="DNA methylase adenine-specific" evidence="8">
    <location>
        <begin position="149"/>
        <end position="452"/>
    </location>
</feature>
<keyword evidence="11" id="KW-1185">Reference proteome</keyword>
<dbReference type="SUPFAM" id="SSF53335">
    <property type="entry name" value="S-adenosyl-L-methionine-dependent methyltransferases"/>
    <property type="match status" value="1"/>
</dbReference>
<name>A0A286H5K3_9ACTN</name>
<evidence type="ECO:0000256" key="4">
    <source>
        <dbReference type="ARBA" id="ARBA00022679"/>
    </source>
</evidence>
<evidence type="ECO:0000313" key="10">
    <source>
        <dbReference type="EMBL" id="SOE02554.1"/>
    </source>
</evidence>
<dbReference type="GO" id="GO:0009307">
    <property type="term" value="P:DNA restriction-modification system"/>
    <property type="evidence" value="ECO:0007669"/>
    <property type="project" value="UniProtKB-KW"/>
</dbReference>
<dbReference type="GO" id="GO:0032259">
    <property type="term" value="P:methylation"/>
    <property type="evidence" value="ECO:0007669"/>
    <property type="project" value="UniProtKB-KW"/>
</dbReference>
<keyword evidence="4" id="KW-0808">Transferase</keyword>
<dbReference type="EC" id="2.1.1.72" evidence="2"/>
<evidence type="ECO:0000256" key="7">
    <source>
        <dbReference type="ARBA" id="ARBA00047942"/>
    </source>
</evidence>
<dbReference type="Proteomes" id="UP000219482">
    <property type="component" value="Unassembled WGS sequence"/>
</dbReference>
<dbReference type="InterPro" id="IPR029063">
    <property type="entry name" value="SAM-dependent_MTases_sf"/>
</dbReference>
<evidence type="ECO:0000259" key="9">
    <source>
        <dbReference type="Pfam" id="PF12161"/>
    </source>
</evidence>
<gene>
    <name evidence="10" type="ORF">SAMN06272739_3627</name>
</gene>
<keyword evidence="6" id="KW-0680">Restriction system</keyword>
<accession>A0A286H5K3</accession>
<evidence type="ECO:0000256" key="5">
    <source>
        <dbReference type="ARBA" id="ARBA00022691"/>
    </source>
</evidence>
<sequence>MSVAKPPASLSAVIKRARDVMRKDAGLNGDADRIPQFAWLLFLKALDDLDESREVTDPGYRPAIVSPYRWRDWAANSTTRRSGDALLTFVNQNLLPHLAQLTGSGAAGDTRETVAAIFRDTRNRMLSGYLLADLVDEVNRVSFVSADDVHTMAHLYESMLREMRDAAGDAGEFYTPRPVIRFMVGRLDPRPGEVVMDPAAGTGGFLVEAWEHMVHAADASATPAQQRAALRGTLRGFEKKPMPYLLGQMNLLLHEVDSPRITRGNALTFSAADQRRDGVDVVLTNPPFGGEEEAGVKDYFKTDYRTAETSWLFLLSVMERITRSKSGRAAVVVPNGVLFDEGIGGRIKARLLEEFNLHTIVRLPNGTFSPYTLIPTNILFFERGGPTKDIWFYEHPTPDGRKNYTKTKPLRYEEFADCEAWWGGSERNDRVETAHAWNVSVADVKNFNLDLHNPNRPDDLAHRPPAELIAELIDSERRILALLEQLQTEVADVQ</sequence>
<evidence type="ECO:0000313" key="11">
    <source>
        <dbReference type="Proteomes" id="UP000219482"/>
    </source>
</evidence>
<dbReference type="PRINTS" id="PR00507">
    <property type="entry name" value="N12N6MTFRASE"/>
</dbReference>
<evidence type="ECO:0000256" key="6">
    <source>
        <dbReference type="ARBA" id="ARBA00022747"/>
    </source>
</evidence>
<evidence type="ECO:0000256" key="2">
    <source>
        <dbReference type="ARBA" id="ARBA00011900"/>
    </source>
</evidence>
<dbReference type="OrthoDB" id="9784823at2"/>
<feature type="domain" description="N6 adenine-specific DNA methyltransferase N-terminal" evidence="9">
    <location>
        <begin position="11"/>
        <end position="137"/>
    </location>
</feature>
<dbReference type="PROSITE" id="PS00092">
    <property type="entry name" value="N6_MTASE"/>
    <property type="match status" value="1"/>
</dbReference>
<evidence type="ECO:0000259" key="8">
    <source>
        <dbReference type="Pfam" id="PF02384"/>
    </source>
</evidence>
<dbReference type="PANTHER" id="PTHR42933">
    <property type="entry name" value="SLR6095 PROTEIN"/>
    <property type="match status" value="1"/>
</dbReference>
<keyword evidence="5" id="KW-0949">S-adenosyl-L-methionine</keyword>
<dbReference type="InterPro" id="IPR038333">
    <property type="entry name" value="T1MK-like_N_sf"/>
</dbReference>
<dbReference type="GO" id="GO:0003677">
    <property type="term" value="F:DNA binding"/>
    <property type="evidence" value="ECO:0007669"/>
    <property type="project" value="InterPro"/>
</dbReference>
<dbReference type="GO" id="GO:0009007">
    <property type="term" value="F:site-specific DNA-methyltransferase (adenine-specific) activity"/>
    <property type="evidence" value="ECO:0007669"/>
    <property type="project" value="UniProtKB-EC"/>
</dbReference>
<dbReference type="InterPro" id="IPR051537">
    <property type="entry name" value="DNA_Adenine_Mtase"/>
</dbReference>
<dbReference type="Gene3D" id="3.40.50.150">
    <property type="entry name" value="Vaccinia Virus protein VP39"/>
    <property type="match status" value="1"/>
</dbReference>
<comment type="similarity">
    <text evidence="1">Belongs to the N(4)/N(6)-methyltransferase family.</text>
</comment>
<dbReference type="Gene3D" id="1.20.1260.30">
    <property type="match status" value="1"/>
</dbReference>
<dbReference type="InterPro" id="IPR002052">
    <property type="entry name" value="DNA_methylase_N6_adenine_CS"/>
</dbReference>
<protein>
    <recommendedName>
        <fullName evidence="2">site-specific DNA-methyltransferase (adenine-specific)</fullName>
        <ecNumber evidence="2">2.1.1.72</ecNumber>
    </recommendedName>
</protein>
<keyword evidence="3" id="KW-0489">Methyltransferase</keyword>
<dbReference type="AlphaFoldDB" id="A0A286H5K3"/>
<evidence type="ECO:0000256" key="1">
    <source>
        <dbReference type="ARBA" id="ARBA00006594"/>
    </source>
</evidence>
<dbReference type="EMBL" id="OCNK01000004">
    <property type="protein sequence ID" value="SOE02554.1"/>
    <property type="molecule type" value="Genomic_DNA"/>
</dbReference>
<dbReference type="InterPro" id="IPR003356">
    <property type="entry name" value="DNA_methylase_A-5"/>
</dbReference>
<reference evidence="11" key="1">
    <citation type="submission" date="2017-09" db="EMBL/GenBank/DDBJ databases">
        <authorList>
            <person name="Varghese N."/>
            <person name="Submissions S."/>
        </authorList>
    </citation>
    <scope>NUCLEOTIDE SEQUENCE [LARGE SCALE GENOMIC DNA]</scope>
    <source>
        <strain evidence="11">DSM 44270</strain>
    </source>
</reference>
<dbReference type="Pfam" id="PF02384">
    <property type="entry name" value="N6_Mtase"/>
    <property type="match status" value="1"/>
</dbReference>
<evidence type="ECO:0000256" key="3">
    <source>
        <dbReference type="ARBA" id="ARBA00022603"/>
    </source>
</evidence>
<dbReference type="InterPro" id="IPR022749">
    <property type="entry name" value="D12N6_MeTrfase_N"/>
</dbReference>
<proteinExistence type="inferred from homology"/>
<comment type="catalytic activity">
    <reaction evidence="7">
        <text>a 2'-deoxyadenosine in DNA + S-adenosyl-L-methionine = an N(6)-methyl-2'-deoxyadenosine in DNA + S-adenosyl-L-homocysteine + H(+)</text>
        <dbReference type="Rhea" id="RHEA:15197"/>
        <dbReference type="Rhea" id="RHEA-COMP:12418"/>
        <dbReference type="Rhea" id="RHEA-COMP:12419"/>
        <dbReference type="ChEBI" id="CHEBI:15378"/>
        <dbReference type="ChEBI" id="CHEBI:57856"/>
        <dbReference type="ChEBI" id="CHEBI:59789"/>
        <dbReference type="ChEBI" id="CHEBI:90615"/>
        <dbReference type="ChEBI" id="CHEBI:90616"/>
        <dbReference type="EC" id="2.1.1.72"/>
    </reaction>
</comment>